<name>A0AAD3E0Z9_9CHLO</name>
<evidence type="ECO:0000256" key="2">
    <source>
        <dbReference type="SAM" id="SignalP"/>
    </source>
</evidence>
<proteinExistence type="predicted"/>
<organism evidence="3 4">
    <name type="scientific">Astrephomene gubernaculifera</name>
    <dbReference type="NCBI Taxonomy" id="47775"/>
    <lineage>
        <taxon>Eukaryota</taxon>
        <taxon>Viridiplantae</taxon>
        <taxon>Chlorophyta</taxon>
        <taxon>core chlorophytes</taxon>
        <taxon>Chlorophyceae</taxon>
        <taxon>CS clade</taxon>
        <taxon>Chlamydomonadales</taxon>
        <taxon>Astrephomenaceae</taxon>
        <taxon>Astrephomene</taxon>
    </lineage>
</organism>
<comment type="caution">
    <text evidence="3">The sequence shown here is derived from an EMBL/GenBank/DDBJ whole genome shotgun (WGS) entry which is preliminary data.</text>
</comment>
<evidence type="ECO:0000313" key="3">
    <source>
        <dbReference type="EMBL" id="GFR50664.1"/>
    </source>
</evidence>
<gene>
    <name evidence="3" type="ORF">Agub_g12913</name>
</gene>
<feature type="transmembrane region" description="Helical" evidence="1">
    <location>
        <begin position="83"/>
        <end position="106"/>
    </location>
</feature>
<keyword evidence="1" id="KW-1133">Transmembrane helix</keyword>
<protein>
    <submittedName>
        <fullName evidence="3">Uncharacterized protein</fullName>
    </submittedName>
</protein>
<dbReference type="Proteomes" id="UP001054857">
    <property type="component" value="Unassembled WGS sequence"/>
</dbReference>
<feature type="signal peptide" evidence="2">
    <location>
        <begin position="1"/>
        <end position="18"/>
    </location>
</feature>
<keyword evidence="1" id="KW-0812">Transmembrane</keyword>
<keyword evidence="4" id="KW-1185">Reference proteome</keyword>
<evidence type="ECO:0000313" key="4">
    <source>
        <dbReference type="Proteomes" id="UP001054857"/>
    </source>
</evidence>
<sequence>MASWLAAVSTAALPISVAYLAYNVGSLGPSTSTSTDTPASASTADALDGLGRSGGAALEKLDNTGSAATDGLSVAFDRGMSKVAVATMVAGGAIAAGLLACAWALVRLSSNDSSSKPATKKCQQ</sequence>
<evidence type="ECO:0000256" key="1">
    <source>
        <dbReference type="SAM" id="Phobius"/>
    </source>
</evidence>
<dbReference type="AlphaFoldDB" id="A0AAD3E0Z9"/>
<keyword evidence="2" id="KW-0732">Signal</keyword>
<feature type="chain" id="PRO_5042290756" evidence="2">
    <location>
        <begin position="19"/>
        <end position="124"/>
    </location>
</feature>
<accession>A0AAD3E0Z9</accession>
<dbReference type="EMBL" id="BMAR01000040">
    <property type="protein sequence ID" value="GFR50664.1"/>
    <property type="molecule type" value="Genomic_DNA"/>
</dbReference>
<reference evidence="3 4" key="1">
    <citation type="journal article" date="2021" name="Sci. Rep.">
        <title>Genome sequencing of the multicellular alga Astrephomene provides insights into convergent evolution of germ-soma differentiation.</title>
        <authorList>
            <person name="Yamashita S."/>
            <person name="Yamamoto K."/>
            <person name="Matsuzaki R."/>
            <person name="Suzuki S."/>
            <person name="Yamaguchi H."/>
            <person name="Hirooka S."/>
            <person name="Minakuchi Y."/>
            <person name="Miyagishima S."/>
            <person name="Kawachi M."/>
            <person name="Toyoda A."/>
            <person name="Nozaki H."/>
        </authorList>
    </citation>
    <scope>NUCLEOTIDE SEQUENCE [LARGE SCALE GENOMIC DNA]</scope>
    <source>
        <strain evidence="3 4">NIES-4017</strain>
    </source>
</reference>
<keyword evidence="1" id="KW-0472">Membrane</keyword>